<evidence type="ECO:0000313" key="2">
    <source>
        <dbReference type="Proteomes" id="UP000018050"/>
    </source>
</evidence>
<sequence length="92" mass="10292">MTKAKAAMALEDYKKNSLSASHIYEEEKYLTLEAYCEKRGSRVTPQALVYGSLGAIVQEKQKGYDGAACASRWIRAVVHRHYNGALVWPLEA</sequence>
<dbReference type="Proteomes" id="UP000018050">
    <property type="component" value="Unassembled WGS sequence"/>
</dbReference>
<accession>U6GSE3</accession>
<dbReference type="EMBL" id="HG672135">
    <property type="protein sequence ID" value="CDI82193.1"/>
    <property type="molecule type" value="Genomic_DNA"/>
</dbReference>
<name>U6GSE3_EIMAC</name>
<dbReference type="VEuPathDB" id="ToxoDB:EAH_00026040"/>
<organism evidence="1 2">
    <name type="scientific">Eimeria acervulina</name>
    <name type="common">Coccidian parasite</name>
    <dbReference type="NCBI Taxonomy" id="5801"/>
    <lineage>
        <taxon>Eukaryota</taxon>
        <taxon>Sar</taxon>
        <taxon>Alveolata</taxon>
        <taxon>Apicomplexa</taxon>
        <taxon>Conoidasida</taxon>
        <taxon>Coccidia</taxon>
        <taxon>Eucoccidiorida</taxon>
        <taxon>Eimeriorina</taxon>
        <taxon>Eimeriidae</taxon>
        <taxon>Eimeria</taxon>
    </lineage>
</organism>
<dbReference type="GeneID" id="25270674"/>
<dbReference type="AlphaFoldDB" id="U6GSE3"/>
<dbReference type="RefSeq" id="XP_013248310.1">
    <property type="nucleotide sequence ID" value="XM_013392856.1"/>
</dbReference>
<protein>
    <submittedName>
        <fullName evidence="1">Uncharacterized protein</fullName>
    </submittedName>
</protein>
<evidence type="ECO:0000313" key="1">
    <source>
        <dbReference type="EMBL" id="CDI82193.1"/>
    </source>
</evidence>
<reference evidence="1" key="1">
    <citation type="submission" date="2013-10" db="EMBL/GenBank/DDBJ databases">
        <title>Genomic analysis of the causative agents of coccidiosis in chickens.</title>
        <authorList>
            <person name="Reid A.J."/>
            <person name="Blake D."/>
            <person name="Billington K."/>
            <person name="Browne H."/>
            <person name="Dunn M."/>
            <person name="Hung S."/>
            <person name="Kawahara F."/>
            <person name="Miranda-Saavedra D."/>
            <person name="Mourier T."/>
            <person name="Nagra H."/>
            <person name="Otto T.D."/>
            <person name="Rawlings N."/>
            <person name="Sanchez A."/>
            <person name="Sanders M."/>
            <person name="Subramaniam C."/>
            <person name="Tay Y."/>
            <person name="Dear P."/>
            <person name="Doerig C."/>
            <person name="Gruber A."/>
            <person name="Parkinson J."/>
            <person name="Shirley M."/>
            <person name="Wan K.L."/>
            <person name="Berriman M."/>
            <person name="Tomley F."/>
            <person name="Pain A."/>
        </authorList>
    </citation>
    <scope>NUCLEOTIDE SEQUENCE [LARGE SCALE GENOMIC DNA]</scope>
    <source>
        <strain evidence="1">Houghton</strain>
    </source>
</reference>
<keyword evidence="2" id="KW-1185">Reference proteome</keyword>
<reference evidence="1" key="2">
    <citation type="submission" date="2013-10" db="EMBL/GenBank/DDBJ databases">
        <authorList>
            <person name="Aslett M."/>
        </authorList>
    </citation>
    <scope>NUCLEOTIDE SEQUENCE [LARGE SCALE GENOMIC DNA]</scope>
    <source>
        <strain evidence="1">Houghton</strain>
    </source>
</reference>
<proteinExistence type="predicted"/>
<gene>
    <name evidence="1" type="ORF">EAH_00026040</name>
</gene>